<dbReference type="PROSITE" id="PS50975">
    <property type="entry name" value="ATP_GRASP"/>
    <property type="match status" value="1"/>
</dbReference>
<evidence type="ECO:0000256" key="2">
    <source>
        <dbReference type="PROSITE-ProRule" id="PRU00409"/>
    </source>
</evidence>
<sequence>MELISSNISSMHFEQAAIEKGLSVTRSSKSILISDGRRKVKVNNSLIGKQSPLTKVFNKKGASKLLLKTLGANVLDGYLFNAREREKALEYARSLGWPVVVKPDDENKGRSVYVNIESDQDFIRYFDRVAEKYGSAFVEDQCKFSTEYRFYCAGGRALAVTKRVPANVVGDGESSLISLVEAKNRLKKERRYPRIKLNDEVDRVLDKQGLSLDSVPGKGRTVYLRSTSNISTGGDSVEVMEDMHSSYIDSLERVFSRLPGTFIAGFDVFIRDMHQPASDDNWFICEVNRRPAVRMHIYPWEGRPKNIGKEIMDMLF</sequence>
<dbReference type="PANTHER" id="PTHR21621:SF0">
    <property type="entry name" value="BETA-CITRYLGLUTAMATE SYNTHASE B-RELATED"/>
    <property type="match status" value="1"/>
</dbReference>
<proteinExistence type="predicted"/>
<evidence type="ECO:0000256" key="1">
    <source>
        <dbReference type="ARBA" id="ARBA00023211"/>
    </source>
</evidence>
<dbReference type="PANTHER" id="PTHR21621">
    <property type="entry name" value="RIBOSOMAL PROTEIN S6 MODIFICATION PROTEIN"/>
    <property type="match status" value="1"/>
</dbReference>
<feature type="domain" description="ATP-grasp" evidence="3">
    <location>
        <begin position="64"/>
        <end position="316"/>
    </location>
</feature>
<comment type="caution">
    <text evidence="4">The sequence shown here is derived from an EMBL/GenBank/DDBJ whole genome shotgun (WGS) entry which is preliminary data.</text>
</comment>
<dbReference type="GO" id="GO:0005737">
    <property type="term" value="C:cytoplasm"/>
    <property type="evidence" value="ECO:0007669"/>
    <property type="project" value="TreeGrafter"/>
</dbReference>
<keyword evidence="2" id="KW-0067">ATP-binding</keyword>
<evidence type="ECO:0000313" key="4">
    <source>
        <dbReference type="EMBL" id="PMR70752.1"/>
    </source>
</evidence>
<accession>A0A2N7TRD5</accession>
<dbReference type="GO" id="GO:0046872">
    <property type="term" value="F:metal ion binding"/>
    <property type="evidence" value="ECO:0007669"/>
    <property type="project" value="InterPro"/>
</dbReference>
<reference evidence="4 5" key="1">
    <citation type="submission" date="2018-01" db="EMBL/GenBank/DDBJ databases">
        <title>Halomonas endophytica sp. nov., isolated from storage liquid in the stems of Populus euphratica.</title>
        <authorList>
            <person name="Chen C."/>
        </authorList>
    </citation>
    <scope>NUCLEOTIDE SEQUENCE [LARGE SCALE GENOMIC DNA]</scope>
    <source>
        <strain evidence="4 5">DSM 26881</strain>
    </source>
</reference>
<evidence type="ECO:0000259" key="3">
    <source>
        <dbReference type="PROSITE" id="PS50975"/>
    </source>
</evidence>
<dbReference type="Proteomes" id="UP000235346">
    <property type="component" value="Unassembled WGS sequence"/>
</dbReference>
<organism evidence="4 5">
    <name type="scientific">Halomonas heilongjiangensis</name>
    <dbReference type="NCBI Taxonomy" id="1387883"/>
    <lineage>
        <taxon>Bacteria</taxon>
        <taxon>Pseudomonadati</taxon>
        <taxon>Pseudomonadota</taxon>
        <taxon>Gammaproteobacteria</taxon>
        <taxon>Oceanospirillales</taxon>
        <taxon>Halomonadaceae</taxon>
        <taxon>Halomonas</taxon>
    </lineage>
</organism>
<dbReference type="EMBL" id="PNRE01000025">
    <property type="protein sequence ID" value="PMR70752.1"/>
    <property type="molecule type" value="Genomic_DNA"/>
</dbReference>
<dbReference type="GO" id="GO:0018169">
    <property type="term" value="F:ribosomal S6-glutamic acid ligase activity"/>
    <property type="evidence" value="ECO:0007669"/>
    <property type="project" value="TreeGrafter"/>
</dbReference>
<dbReference type="SUPFAM" id="SSF56059">
    <property type="entry name" value="Glutathione synthetase ATP-binding domain-like"/>
    <property type="match status" value="1"/>
</dbReference>
<dbReference type="InterPro" id="IPR013815">
    <property type="entry name" value="ATP_grasp_subdomain_1"/>
</dbReference>
<dbReference type="RefSeq" id="WP_102626916.1">
    <property type="nucleotide sequence ID" value="NZ_PNRE01000025.1"/>
</dbReference>
<dbReference type="AlphaFoldDB" id="A0A2N7TRD5"/>
<dbReference type="InterPro" id="IPR011761">
    <property type="entry name" value="ATP-grasp"/>
</dbReference>
<gene>
    <name evidence="4" type="ORF">C1H66_05615</name>
</gene>
<protein>
    <recommendedName>
        <fullName evidence="3">ATP-grasp domain-containing protein</fullName>
    </recommendedName>
</protein>
<dbReference type="Gene3D" id="3.30.470.20">
    <property type="entry name" value="ATP-grasp fold, B domain"/>
    <property type="match status" value="1"/>
</dbReference>
<keyword evidence="5" id="KW-1185">Reference proteome</keyword>
<keyword evidence="2" id="KW-0547">Nucleotide-binding</keyword>
<dbReference type="GO" id="GO:0005524">
    <property type="term" value="F:ATP binding"/>
    <property type="evidence" value="ECO:0007669"/>
    <property type="project" value="UniProtKB-UniRule"/>
</dbReference>
<keyword evidence="1" id="KW-0464">Manganese</keyword>
<name>A0A2N7TRD5_9GAMM</name>
<evidence type="ECO:0000313" key="5">
    <source>
        <dbReference type="Proteomes" id="UP000235346"/>
    </source>
</evidence>
<dbReference type="Gene3D" id="3.30.1490.20">
    <property type="entry name" value="ATP-grasp fold, A domain"/>
    <property type="match status" value="1"/>
</dbReference>
<dbReference type="GO" id="GO:0009432">
    <property type="term" value="P:SOS response"/>
    <property type="evidence" value="ECO:0007669"/>
    <property type="project" value="TreeGrafter"/>
</dbReference>